<dbReference type="Proteomes" id="UP001296967">
    <property type="component" value="Unassembled WGS sequence"/>
</dbReference>
<dbReference type="CDD" id="cd01948">
    <property type="entry name" value="EAL"/>
    <property type="match status" value="1"/>
</dbReference>
<proteinExistence type="predicted"/>
<feature type="modified residue" description="4-aspartylphosphate" evidence="1">
    <location>
        <position position="70"/>
    </location>
</feature>
<dbReference type="Gene3D" id="3.20.20.450">
    <property type="entry name" value="EAL domain"/>
    <property type="match status" value="1"/>
</dbReference>
<reference evidence="4" key="2">
    <citation type="journal article" date="2020" name="Microorganisms">
        <title>Osmotic Adaptation and Compatible Solute Biosynthesis of Phototrophic Bacteria as Revealed from Genome Analyses.</title>
        <authorList>
            <person name="Imhoff J.F."/>
            <person name="Rahn T."/>
            <person name="Kunzel S."/>
            <person name="Keller A."/>
            <person name="Neulinger S.C."/>
        </authorList>
    </citation>
    <scope>NUCLEOTIDE SEQUENCE</scope>
    <source>
        <strain evidence="4">DSM 4395</strain>
    </source>
</reference>
<feature type="domain" description="Response regulatory" evidence="2">
    <location>
        <begin position="21"/>
        <end position="140"/>
    </location>
</feature>
<dbReference type="GO" id="GO:0071111">
    <property type="term" value="F:cyclic-guanylate-specific phosphodiesterase activity"/>
    <property type="evidence" value="ECO:0007669"/>
    <property type="project" value="InterPro"/>
</dbReference>
<evidence type="ECO:0000259" key="2">
    <source>
        <dbReference type="PROSITE" id="PS50110"/>
    </source>
</evidence>
<evidence type="ECO:0008006" key="6">
    <source>
        <dbReference type="Google" id="ProtNLM"/>
    </source>
</evidence>
<dbReference type="GO" id="GO:0000160">
    <property type="term" value="P:phosphorelay signal transduction system"/>
    <property type="evidence" value="ECO:0007669"/>
    <property type="project" value="InterPro"/>
</dbReference>
<dbReference type="SUPFAM" id="SSF141868">
    <property type="entry name" value="EAL domain-like"/>
    <property type="match status" value="1"/>
</dbReference>
<dbReference type="PROSITE" id="PS50883">
    <property type="entry name" value="EAL"/>
    <property type="match status" value="1"/>
</dbReference>
<evidence type="ECO:0000313" key="4">
    <source>
        <dbReference type="EMBL" id="MBK5931999.1"/>
    </source>
</evidence>
<protein>
    <recommendedName>
        <fullName evidence="6">EAL domain-containing protein</fullName>
    </recommendedName>
</protein>
<gene>
    <name evidence="4" type="ORF">CCR82_16030</name>
</gene>
<evidence type="ECO:0000259" key="3">
    <source>
        <dbReference type="PROSITE" id="PS50883"/>
    </source>
</evidence>
<comment type="caution">
    <text evidence="4">The sequence shown here is derived from an EMBL/GenBank/DDBJ whole genome shotgun (WGS) entry which is preliminary data.</text>
</comment>
<name>A0AAJ0UIA0_HALSE</name>
<sequence>MATSERIKGLDIVPREVSPMILSCLDDDPRMERTLCRFAGLLGHKVRFQTTSGALRDDLGRQVPDVIVLDLNLGTETGVDVLGWLARFYPTVPLVFLSGQGDELLDTARRIAQGNGLTVYGAVNKANLVRELPDVLSRRGPPERPQRAQFPAQAQAELSREALCVSLRAGRIKPYFQPILSARTLQPVGAEVLARLSLPEGGMLEAGAFIPLAEQSGLIMDLTRVLSERLIELEPQLRPLGLEFLALNLSAANIEGKGATAMVKHLVDAFAGSSRIMIELTETAVLPNLQQMRALTTQLRLGGASLAIDDFGIGYSSIRALAELPYDALKIDLSFVAEMFDSEKSANLIASMLHMAHSLNLQVVAEGVETEAQRDRLIEMGADGLQGYLFGRPVPIEQFAPQARDLFPKQLAS</sequence>
<keyword evidence="5" id="KW-1185">Reference proteome</keyword>
<dbReference type="SMART" id="SM00052">
    <property type="entry name" value="EAL"/>
    <property type="match status" value="1"/>
</dbReference>
<reference evidence="4" key="1">
    <citation type="submission" date="2017-05" db="EMBL/GenBank/DDBJ databases">
        <authorList>
            <person name="Imhoff J.F."/>
            <person name="Rahn T."/>
            <person name="Kuenzel S."/>
            <person name="Neulinger S.C."/>
        </authorList>
    </citation>
    <scope>NUCLEOTIDE SEQUENCE</scope>
    <source>
        <strain evidence="4">DSM 4395</strain>
    </source>
</reference>
<dbReference type="InterPro" id="IPR050706">
    <property type="entry name" value="Cyclic-di-GMP_PDE-like"/>
</dbReference>
<dbReference type="CDD" id="cd00156">
    <property type="entry name" value="REC"/>
    <property type="match status" value="1"/>
</dbReference>
<keyword evidence="1" id="KW-0597">Phosphoprotein</keyword>
<dbReference type="InterPro" id="IPR011006">
    <property type="entry name" value="CheY-like_superfamily"/>
</dbReference>
<dbReference type="RefSeq" id="WP_338073194.1">
    <property type="nucleotide sequence ID" value="NZ_NHSF01000073.1"/>
</dbReference>
<dbReference type="InterPro" id="IPR001633">
    <property type="entry name" value="EAL_dom"/>
</dbReference>
<organism evidence="4 5">
    <name type="scientific">Halochromatium salexigens</name>
    <name type="common">Chromatium salexigens</name>
    <dbReference type="NCBI Taxonomy" id="49447"/>
    <lineage>
        <taxon>Bacteria</taxon>
        <taxon>Pseudomonadati</taxon>
        <taxon>Pseudomonadota</taxon>
        <taxon>Gammaproteobacteria</taxon>
        <taxon>Chromatiales</taxon>
        <taxon>Chromatiaceae</taxon>
        <taxon>Halochromatium</taxon>
    </lineage>
</organism>
<dbReference type="InterPro" id="IPR001789">
    <property type="entry name" value="Sig_transdc_resp-reg_receiver"/>
</dbReference>
<dbReference type="PANTHER" id="PTHR33121:SF70">
    <property type="entry name" value="SIGNALING PROTEIN YKOW"/>
    <property type="match status" value="1"/>
</dbReference>
<evidence type="ECO:0000256" key="1">
    <source>
        <dbReference type="PROSITE-ProRule" id="PRU00169"/>
    </source>
</evidence>
<dbReference type="Gene3D" id="3.40.50.2300">
    <property type="match status" value="1"/>
</dbReference>
<dbReference type="PROSITE" id="PS50110">
    <property type="entry name" value="RESPONSE_REGULATORY"/>
    <property type="match status" value="1"/>
</dbReference>
<dbReference type="Pfam" id="PF00563">
    <property type="entry name" value="EAL"/>
    <property type="match status" value="1"/>
</dbReference>
<dbReference type="EMBL" id="NHSF01000073">
    <property type="protein sequence ID" value="MBK5931999.1"/>
    <property type="molecule type" value="Genomic_DNA"/>
</dbReference>
<dbReference type="Pfam" id="PF00072">
    <property type="entry name" value="Response_reg"/>
    <property type="match status" value="1"/>
</dbReference>
<accession>A0AAJ0UIA0</accession>
<dbReference type="SUPFAM" id="SSF52172">
    <property type="entry name" value="CheY-like"/>
    <property type="match status" value="1"/>
</dbReference>
<evidence type="ECO:0000313" key="5">
    <source>
        <dbReference type="Proteomes" id="UP001296967"/>
    </source>
</evidence>
<dbReference type="InterPro" id="IPR035919">
    <property type="entry name" value="EAL_sf"/>
</dbReference>
<feature type="domain" description="EAL" evidence="3">
    <location>
        <begin position="156"/>
        <end position="407"/>
    </location>
</feature>
<dbReference type="AlphaFoldDB" id="A0AAJ0UIA0"/>
<dbReference type="PANTHER" id="PTHR33121">
    <property type="entry name" value="CYCLIC DI-GMP PHOSPHODIESTERASE PDEF"/>
    <property type="match status" value="1"/>
</dbReference>